<dbReference type="InterPro" id="IPR000387">
    <property type="entry name" value="Tyr_Pase_dom"/>
</dbReference>
<dbReference type="GO" id="GO:0005886">
    <property type="term" value="C:plasma membrane"/>
    <property type="evidence" value="ECO:0007669"/>
    <property type="project" value="TreeGrafter"/>
</dbReference>
<dbReference type="GeneID" id="87819731"/>
<feature type="compositionally biased region" description="Low complexity" evidence="3">
    <location>
        <begin position="681"/>
        <end position="695"/>
    </location>
</feature>
<gene>
    <name evidence="7" type="ORF">C8A04DRAFT_35303</name>
</gene>
<dbReference type="GO" id="GO:0005829">
    <property type="term" value="C:cytosol"/>
    <property type="evidence" value="ECO:0007669"/>
    <property type="project" value="TreeGrafter"/>
</dbReference>
<reference evidence="7" key="1">
    <citation type="journal article" date="2023" name="Mol. Phylogenet. Evol.">
        <title>Genome-scale phylogeny and comparative genomics of the fungal order Sordariales.</title>
        <authorList>
            <person name="Hensen N."/>
            <person name="Bonometti L."/>
            <person name="Westerberg I."/>
            <person name="Brannstrom I.O."/>
            <person name="Guillou S."/>
            <person name="Cros-Aarteil S."/>
            <person name="Calhoun S."/>
            <person name="Haridas S."/>
            <person name="Kuo A."/>
            <person name="Mondo S."/>
            <person name="Pangilinan J."/>
            <person name="Riley R."/>
            <person name="LaButti K."/>
            <person name="Andreopoulos B."/>
            <person name="Lipzen A."/>
            <person name="Chen C."/>
            <person name="Yan M."/>
            <person name="Daum C."/>
            <person name="Ng V."/>
            <person name="Clum A."/>
            <person name="Steindorff A."/>
            <person name="Ohm R.A."/>
            <person name="Martin F."/>
            <person name="Silar P."/>
            <person name="Natvig D.O."/>
            <person name="Lalanne C."/>
            <person name="Gautier V."/>
            <person name="Ament-Velasquez S.L."/>
            <person name="Kruys A."/>
            <person name="Hutchinson M.I."/>
            <person name="Powell A.J."/>
            <person name="Barry K."/>
            <person name="Miller A.N."/>
            <person name="Grigoriev I.V."/>
            <person name="Debuchy R."/>
            <person name="Gladieux P."/>
            <person name="Hiltunen Thoren M."/>
            <person name="Johannesson H."/>
        </authorList>
    </citation>
    <scope>NUCLEOTIDE SEQUENCE</scope>
    <source>
        <strain evidence="7">CBS 141.50</strain>
    </source>
</reference>
<dbReference type="RefSeq" id="XP_062639393.1">
    <property type="nucleotide sequence ID" value="XM_062783118.1"/>
</dbReference>
<dbReference type="EC" id="3.1.3.67" evidence="1"/>
<dbReference type="InterPro" id="IPR029021">
    <property type="entry name" value="Prot-tyrosine_phosphatase-like"/>
</dbReference>
<evidence type="ECO:0000256" key="2">
    <source>
        <dbReference type="ARBA" id="ARBA00022801"/>
    </source>
</evidence>
<feature type="region of interest" description="Disordered" evidence="3">
    <location>
        <begin position="408"/>
        <end position="435"/>
    </location>
</feature>
<dbReference type="Pfam" id="PF00782">
    <property type="entry name" value="DSPc"/>
    <property type="match status" value="1"/>
</dbReference>
<dbReference type="InterPro" id="IPR003595">
    <property type="entry name" value="Tyr_Pase_cat"/>
</dbReference>
<feature type="region of interest" description="Disordered" evidence="3">
    <location>
        <begin position="840"/>
        <end position="944"/>
    </location>
</feature>
<evidence type="ECO:0000256" key="3">
    <source>
        <dbReference type="SAM" id="MobiDB-lite"/>
    </source>
</evidence>
<reference evidence="7" key="2">
    <citation type="submission" date="2023-05" db="EMBL/GenBank/DDBJ databases">
        <authorList>
            <consortium name="Lawrence Berkeley National Laboratory"/>
            <person name="Steindorff A."/>
            <person name="Hensen N."/>
            <person name="Bonometti L."/>
            <person name="Westerberg I."/>
            <person name="Brannstrom I.O."/>
            <person name="Guillou S."/>
            <person name="Cros-Aarteil S."/>
            <person name="Calhoun S."/>
            <person name="Haridas S."/>
            <person name="Kuo A."/>
            <person name="Mondo S."/>
            <person name="Pangilinan J."/>
            <person name="Riley R."/>
            <person name="Labutti K."/>
            <person name="Andreopoulos B."/>
            <person name="Lipzen A."/>
            <person name="Chen C."/>
            <person name="Yanf M."/>
            <person name="Daum C."/>
            <person name="Ng V."/>
            <person name="Clum A."/>
            <person name="Ohm R."/>
            <person name="Martin F."/>
            <person name="Silar P."/>
            <person name="Natvig D."/>
            <person name="Lalanne C."/>
            <person name="Gautier V."/>
            <person name="Ament-Velasquez S.L."/>
            <person name="Kruys A."/>
            <person name="Hutchinson M.I."/>
            <person name="Powell A.J."/>
            <person name="Barry K."/>
            <person name="Miller A.N."/>
            <person name="Grigoriev I.V."/>
            <person name="Debuchy R."/>
            <person name="Gladieux P."/>
            <person name="Thoren M.H."/>
            <person name="Johannesson H."/>
        </authorList>
    </citation>
    <scope>NUCLEOTIDE SEQUENCE</scope>
    <source>
        <strain evidence="7">CBS 141.50</strain>
    </source>
</reference>
<dbReference type="SMART" id="SM00404">
    <property type="entry name" value="PTPc_motif"/>
    <property type="match status" value="1"/>
</dbReference>
<dbReference type="Gene3D" id="3.90.190.10">
    <property type="entry name" value="Protein tyrosine phosphatase superfamily"/>
    <property type="match status" value="1"/>
</dbReference>
<keyword evidence="4" id="KW-1133">Transmembrane helix</keyword>
<dbReference type="InterPro" id="IPR005344">
    <property type="entry name" value="TMEM33/Pom33"/>
</dbReference>
<dbReference type="EMBL" id="MU853564">
    <property type="protein sequence ID" value="KAK4146022.1"/>
    <property type="molecule type" value="Genomic_DNA"/>
</dbReference>
<protein>
    <recommendedName>
        <fullName evidence="1">phosphatidylinositol-3,4,5-trisphosphate 3-phosphatase</fullName>
        <ecNumber evidence="1">3.1.3.67</ecNumber>
    </recommendedName>
</protein>
<dbReference type="GO" id="GO:0004725">
    <property type="term" value="F:protein tyrosine phosphatase activity"/>
    <property type="evidence" value="ECO:0007669"/>
    <property type="project" value="TreeGrafter"/>
</dbReference>
<dbReference type="PANTHER" id="PTHR12305">
    <property type="entry name" value="PHOSPHATASE WITH HOMOLOGY TO TENSIN"/>
    <property type="match status" value="1"/>
</dbReference>
<comment type="caution">
    <text evidence="7">The sequence shown here is derived from an EMBL/GenBank/DDBJ whole genome shotgun (WGS) entry which is preliminary data.</text>
</comment>
<evidence type="ECO:0000259" key="5">
    <source>
        <dbReference type="PROSITE" id="PS50056"/>
    </source>
</evidence>
<evidence type="ECO:0000313" key="7">
    <source>
        <dbReference type="EMBL" id="KAK4146022.1"/>
    </source>
</evidence>
<dbReference type="GO" id="GO:0043491">
    <property type="term" value="P:phosphatidylinositol 3-kinase/protein kinase B signal transduction"/>
    <property type="evidence" value="ECO:0007669"/>
    <property type="project" value="TreeGrafter"/>
</dbReference>
<feature type="transmembrane region" description="Helical" evidence="4">
    <location>
        <begin position="85"/>
        <end position="108"/>
    </location>
</feature>
<dbReference type="InterPro" id="IPR029023">
    <property type="entry name" value="Tensin_phosphatase"/>
</dbReference>
<dbReference type="Proteomes" id="UP001302676">
    <property type="component" value="Unassembled WGS sequence"/>
</dbReference>
<feature type="compositionally biased region" description="Basic and acidic residues" evidence="3">
    <location>
        <begin position="930"/>
        <end position="944"/>
    </location>
</feature>
<dbReference type="PROSITE" id="PS51181">
    <property type="entry name" value="PPASE_TENSIN"/>
    <property type="match status" value="1"/>
</dbReference>
<dbReference type="GO" id="GO:0042995">
    <property type="term" value="C:cell projection"/>
    <property type="evidence" value="ECO:0007669"/>
    <property type="project" value="TreeGrafter"/>
</dbReference>
<keyword evidence="8" id="KW-1185">Reference proteome</keyword>
<dbReference type="GO" id="GO:0051896">
    <property type="term" value="P:regulation of phosphatidylinositol 3-kinase/protein kinase B signal transduction"/>
    <property type="evidence" value="ECO:0007669"/>
    <property type="project" value="TreeGrafter"/>
</dbReference>
<feature type="compositionally biased region" description="Basic and acidic residues" evidence="3">
    <location>
        <begin position="891"/>
        <end position="909"/>
    </location>
</feature>
<evidence type="ECO:0000256" key="4">
    <source>
        <dbReference type="SAM" id="Phobius"/>
    </source>
</evidence>
<dbReference type="SUPFAM" id="SSF52799">
    <property type="entry name" value="(Phosphotyrosine protein) phosphatases II"/>
    <property type="match status" value="1"/>
</dbReference>
<dbReference type="InterPro" id="IPR016130">
    <property type="entry name" value="Tyr_Pase_AS"/>
</dbReference>
<dbReference type="InterPro" id="IPR051281">
    <property type="entry name" value="Dual-spec_lipid-protein_phosph"/>
</dbReference>
<keyword evidence="2" id="KW-0378">Hydrolase</keyword>
<dbReference type="GO" id="GO:0005634">
    <property type="term" value="C:nucleus"/>
    <property type="evidence" value="ECO:0007669"/>
    <property type="project" value="TreeGrafter"/>
</dbReference>
<feature type="transmembrane region" description="Helical" evidence="4">
    <location>
        <begin position="49"/>
        <end position="73"/>
    </location>
</feature>
<evidence type="ECO:0000256" key="1">
    <source>
        <dbReference type="ARBA" id="ARBA00013015"/>
    </source>
</evidence>
<dbReference type="PROSITE" id="PS50056">
    <property type="entry name" value="TYR_PHOSPHATASE_2"/>
    <property type="match status" value="1"/>
</dbReference>
<feature type="region of interest" description="Disordered" evidence="3">
    <location>
        <begin position="596"/>
        <end position="695"/>
    </location>
</feature>
<dbReference type="AlphaFoldDB" id="A0AAN6V7B1"/>
<feature type="transmembrane region" description="Helical" evidence="4">
    <location>
        <begin position="120"/>
        <end position="139"/>
    </location>
</feature>
<keyword evidence="4" id="KW-0812">Transmembrane</keyword>
<feature type="transmembrane region" description="Helical" evidence="4">
    <location>
        <begin position="179"/>
        <end position="202"/>
    </location>
</feature>
<feature type="compositionally biased region" description="Basic and acidic residues" evidence="3">
    <location>
        <begin position="417"/>
        <end position="435"/>
    </location>
</feature>
<evidence type="ECO:0000313" key="8">
    <source>
        <dbReference type="Proteomes" id="UP001302676"/>
    </source>
</evidence>
<dbReference type="GO" id="GO:0046856">
    <property type="term" value="P:phosphatidylinositol dephosphorylation"/>
    <property type="evidence" value="ECO:0007669"/>
    <property type="project" value="TreeGrafter"/>
</dbReference>
<dbReference type="GO" id="GO:0016314">
    <property type="term" value="F:phosphatidylinositol-3,4,5-trisphosphate 3-phosphatase activity"/>
    <property type="evidence" value="ECO:0007669"/>
    <property type="project" value="UniProtKB-EC"/>
</dbReference>
<dbReference type="InterPro" id="IPR000340">
    <property type="entry name" value="Dual-sp_phosphatase_cat-dom"/>
</dbReference>
<dbReference type="PROSITE" id="PS00383">
    <property type="entry name" value="TYR_PHOSPHATASE_1"/>
    <property type="match status" value="1"/>
</dbReference>
<dbReference type="PANTHER" id="PTHR12305:SF81">
    <property type="entry name" value="PHOSPHATIDYLINOSITOL 3,4,5-TRISPHOSPHATE 3-PHOSPHATASE AND DUAL-SPECIFICITY PROTEIN PHOSPHATASE PTEN"/>
    <property type="match status" value="1"/>
</dbReference>
<accession>A0AAN6V7B1</accession>
<feature type="domain" description="Phosphatase tensin-type" evidence="6">
    <location>
        <begin position="301"/>
        <end position="505"/>
    </location>
</feature>
<sequence>MAPPPPADLPLLQRLQKLALTLQCTHAVLLLSIIRYSFSWITFNYYSGWAQFCYRVAFLSAASAYGIVVYKTWRARQKTGARQPAGVIGYLADENVQYLVLALIWLFMPQYPLALLPYGIYSIFHVATYIAASLIPTIIPPTKINAPAGASPANGAKPQYTQHPASETIKSFVKQYYDASMSVVSGLEILLWIRLLLAAVFFQRRSWILLAVYTAFLRARFAQSSHVQGSFAQLEARIDNLIGAQGTPPAARQVWDGVKSTARQFHGATDVNRYASGAAAPKKTRAELTMASILRQIVAGPRSKHQETGLDLCYVTSNVIATSGPSQTYPQLAYRNPLSRLVSFLDAQHGKGWAIWEFRAEGTGYPDDAVYNRIRHFPWPDHHPPPFGLVPRIVGGMKRWLEGGVLEGVVDDEPQDGDGKGGKGEGEEGKGEEKKKRVVVVHCKAGKGRSGTMACSYLIAECGWKPEDALARFTERRMRPGFGAGVSIPSQLRWISYVDRWAKGGKKYVDRPIEIVEIHVWGLRNGVKMAVEGFAEEGKKIRVMHTFKGEERIVVQPGAPGGGGVLDFVQDMAGYGAGEVAGSAGEVAEDADYEEIKKGGDDEQAQGESESDGKVKFGETPARSSSKKLKGSRTTNLIRKLSTKKPSSPKKLEGLGKLGSKSKTIALPDPSKAPSSDTSVPETTTTTEPNSLSTTNLQQTSNTFLSDPSEPGGQAVIFKPTTPIAIPNSDVNISVERRNKASMGLTMVTAVAHVWFNTFFEGRGPEQDGKADTSGVFEIDWDKMDGIKGSSRRGARALDRLSVVWRVAGTGEAVAGAEVGEGAAGEPVLVKIPSGVVINEPGVDSPVPQMKAANWKGDNHEDPAADKHLGLRVEDPESRSVSKASSLKSQEVGKGEEEAGDGGGKKDVEVTSMEGVKVSGPMGEDVLDEAPGKEDKGKKDDAIL</sequence>
<proteinExistence type="predicted"/>
<dbReference type="Pfam" id="PF03661">
    <property type="entry name" value="TMEM33_Pom33"/>
    <property type="match status" value="1"/>
</dbReference>
<dbReference type="CDD" id="cd14497">
    <property type="entry name" value="PTP_PTEN-like"/>
    <property type="match status" value="1"/>
</dbReference>
<evidence type="ECO:0000259" key="6">
    <source>
        <dbReference type="PROSITE" id="PS51181"/>
    </source>
</evidence>
<name>A0AAN6V7B1_9PEZI</name>
<organism evidence="7 8">
    <name type="scientific">Dichotomopilus funicola</name>
    <dbReference type="NCBI Taxonomy" id="1934379"/>
    <lineage>
        <taxon>Eukaryota</taxon>
        <taxon>Fungi</taxon>
        <taxon>Dikarya</taxon>
        <taxon>Ascomycota</taxon>
        <taxon>Pezizomycotina</taxon>
        <taxon>Sordariomycetes</taxon>
        <taxon>Sordariomycetidae</taxon>
        <taxon>Sordariales</taxon>
        <taxon>Chaetomiaceae</taxon>
        <taxon>Dichotomopilus</taxon>
    </lineage>
</organism>
<keyword evidence="4" id="KW-0472">Membrane</keyword>
<feature type="domain" description="Tyrosine specific protein phosphatases" evidence="5">
    <location>
        <begin position="427"/>
        <end position="477"/>
    </location>
</feature>
<feature type="compositionally biased region" description="Basic and acidic residues" evidence="3">
    <location>
        <begin position="857"/>
        <end position="880"/>
    </location>
</feature>